<reference evidence="2 3" key="1">
    <citation type="submission" date="2016-07" db="EMBL/GenBank/DDBJ databases">
        <title>Pervasive Adenine N6-methylation of Active Genes in Fungi.</title>
        <authorList>
            <consortium name="DOE Joint Genome Institute"/>
            <person name="Mondo S.J."/>
            <person name="Dannebaum R.O."/>
            <person name="Kuo R.C."/>
            <person name="Labutti K."/>
            <person name="Haridas S."/>
            <person name="Kuo A."/>
            <person name="Salamov A."/>
            <person name="Ahrendt S.R."/>
            <person name="Lipzen A."/>
            <person name="Sullivan W."/>
            <person name="Andreopoulos W.B."/>
            <person name="Clum A."/>
            <person name="Lindquist E."/>
            <person name="Daum C."/>
            <person name="Ramamoorthy G.K."/>
            <person name="Gryganskyi A."/>
            <person name="Culley D."/>
            <person name="Magnuson J.K."/>
            <person name="James T.Y."/>
            <person name="O'Malley M.A."/>
            <person name="Stajich J.E."/>
            <person name="Spatafora J.W."/>
            <person name="Visel A."/>
            <person name="Grigoriev I.V."/>
        </authorList>
    </citation>
    <scope>NUCLEOTIDE SEQUENCE [LARGE SCALE GENOMIC DNA]</scope>
    <source>
        <strain evidence="2 3">JEL800</strain>
    </source>
</reference>
<feature type="compositionally biased region" description="Low complexity" evidence="1">
    <location>
        <begin position="119"/>
        <end position="163"/>
    </location>
</feature>
<keyword evidence="3" id="KW-1185">Reference proteome</keyword>
<evidence type="ECO:0000313" key="2">
    <source>
        <dbReference type="EMBL" id="ORY44941.1"/>
    </source>
</evidence>
<name>A0A1Y2CD09_9FUNG</name>
<organism evidence="2 3">
    <name type="scientific">Rhizoclosmatium globosum</name>
    <dbReference type="NCBI Taxonomy" id="329046"/>
    <lineage>
        <taxon>Eukaryota</taxon>
        <taxon>Fungi</taxon>
        <taxon>Fungi incertae sedis</taxon>
        <taxon>Chytridiomycota</taxon>
        <taxon>Chytridiomycota incertae sedis</taxon>
        <taxon>Chytridiomycetes</taxon>
        <taxon>Chytridiales</taxon>
        <taxon>Chytriomycetaceae</taxon>
        <taxon>Rhizoclosmatium</taxon>
    </lineage>
</organism>
<gene>
    <name evidence="2" type="ORF">BCR33DRAFT_765938</name>
</gene>
<protein>
    <submittedName>
        <fullName evidence="2">Uncharacterized protein</fullName>
    </submittedName>
</protein>
<dbReference type="AlphaFoldDB" id="A0A1Y2CD09"/>
<dbReference type="Proteomes" id="UP000193642">
    <property type="component" value="Unassembled WGS sequence"/>
</dbReference>
<sequence>MSVQAADCKNTLEVIGTPSCQQMADTVAISLNSFKKLNSFVDCSSLLSDGQIICIPEEKVAVNLDVPVFVTSASAAAAVTAPPSAITVDTTPIMTSTDTIHVYITSTLLSTAATSSTTVNSTSIDDVPTTTTTTTTTSSTTTTSTTTTSTTTTTTTTTTTLDSPPTPPPVVITTSVEQQVQIPTPQITTTTSAQDTTQGDTKEMQVSWHWFLLPTTDCFPEITPDQYQTGFYAGGESIPADCGKTTTFTYKGNTVTVTYAWRTTGGLGYHEVSAAAWAALMGKSEVTSTGKTVQQFQLAVDDPGVVTAVCQGLC</sequence>
<evidence type="ECO:0000256" key="1">
    <source>
        <dbReference type="SAM" id="MobiDB-lite"/>
    </source>
</evidence>
<proteinExistence type="predicted"/>
<evidence type="ECO:0000313" key="3">
    <source>
        <dbReference type="Proteomes" id="UP000193642"/>
    </source>
</evidence>
<accession>A0A1Y2CD09</accession>
<dbReference type="EMBL" id="MCGO01000021">
    <property type="protein sequence ID" value="ORY44941.1"/>
    <property type="molecule type" value="Genomic_DNA"/>
</dbReference>
<comment type="caution">
    <text evidence="2">The sequence shown here is derived from an EMBL/GenBank/DDBJ whole genome shotgun (WGS) entry which is preliminary data.</text>
</comment>
<dbReference type="OrthoDB" id="2157603at2759"/>
<feature type="region of interest" description="Disordered" evidence="1">
    <location>
        <begin position="119"/>
        <end position="167"/>
    </location>
</feature>